<dbReference type="EMBL" id="VICG01000001">
    <property type="protein sequence ID" value="KAA8576881.1"/>
    <property type="molecule type" value="Genomic_DNA"/>
</dbReference>
<evidence type="ECO:0000313" key="2">
    <source>
        <dbReference type="Proteomes" id="UP000322873"/>
    </source>
</evidence>
<dbReference type="AlphaFoldDB" id="A0A5M9K5H4"/>
<reference evidence="1 2" key="1">
    <citation type="submission" date="2019-06" db="EMBL/GenBank/DDBJ databases">
        <title>Genome Sequence of the Brown Rot Fungal Pathogen Monilinia fructicola.</title>
        <authorList>
            <person name="De Miccolis Angelini R.M."/>
            <person name="Landi L."/>
            <person name="Abate D."/>
            <person name="Pollastro S."/>
            <person name="Romanazzi G."/>
            <person name="Faretra F."/>
        </authorList>
    </citation>
    <scope>NUCLEOTIDE SEQUENCE [LARGE SCALE GENOMIC DNA]</scope>
    <source>
        <strain evidence="1 2">Mfrc123</strain>
    </source>
</reference>
<organism evidence="1 2">
    <name type="scientific">Monilinia fructicola</name>
    <name type="common">Brown rot fungus</name>
    <name type="synonym">Ciboria fructicola</name>
    <dbReference type="NCBI Taxonomy" id="38448"/>
    <lineage>
        <taxon>Eukaryota</taxon>
        <taxon>Fungi</taxon>
        <taxon>Dikarya</taxon>
        <taxon>Ascomycota</taxon>
        <taxon>Pezizomycotina</taxon>
        <taxon>Leotiomycetes</taxon>
        <taxon>Helotiales</taxon>
        <taxon>Sclerotiniaceae</taxon>
        <taxon>Monilinia</taxon>
    </lineage>
</organism>
<evidence type="ECO:0000313" key="1">
    <source>
        <dbReference type="EMBL" id="KAA8576881.1"/>
    </source>
</evidence>
<name>A0A5M9K5H4_MONFR</name>
<sequence length="129" mass="13910">MSAGGTICHGMADDLPILSFPFSTLDHKSPSAGKFLVSYNIPSRSFPVTKSRNGQLITPRLFLPHLPCHTALNAKPFLPPTLSKIESEASSVHRSVATSSKPSFPPSCQISVHCCHILVLSSVYPRKSP</sequence>
<protein>
    <submittedName>
        <fullName evidence="1">Uncharacterized protein</fullName>
    </submittedName>
</protein>
<dbReference type="Proteomes" id="UP000322873">
    <property type="component" value="Unassembled WGS sequence"/>
</dbReference>
<proteinExistence type="predicted"/>
<keyword evidence="2" id="KW-1185">Reference proteome</keyword>
<accession>A0A5M9K5H4</accession>
<gene>
    <name evidence="1" type="ORF">EYC84_006921</name>
</gene>
<comment type="caution">
    <text evidence="1">The sequence shown here is derived from an EMBL/GenBank/DDBJ whole genome shotgun (WGS) entry which is preliminary data.</text>
</comment>